<dbReference type="InterPro" id="IPR011257">
    <property type="entry name" value="DNA_glycosylase"/>
</dbReference>
<dbReference type="GO" id="GO:0016798">
    <property type="term" value="F:hydrolase activity, acting on glycosyl bonds"/>
    <property type="evidence" value="ECO:0007669"/>
    <property type="project" value="UniProtKB-KW"/>
</dbReference>
<dbReference type="SUPFAM" id="SSF48150">
    <property type="entry name" value="DNA-glycosylase"/>
    <property type="match status" value="1"/>
</dbReference>
<keyword evidence="8 15" id="KW-0378">Hydrolase</keyword>
<dbReference type="RefSeq" id="WP_274454463.1">
    <property type="nucleotide sequence ID" value="NZ_CP067097.1"/>
</dbReference>
<evidence type="ECO:0000256" key="12">
    <source>
        <dbReference type="ARBA" id="ARBA00023295"/>
    </source>
</evidence>
<evidence type="ECO:0000256" key="13">
    <source>
        <dbReference type="RuleBase" id="RU365096"/>
    </source>
</evidence>
<evidence type="ECO:0000256" key="9">
    <source>
        <dbReference type="ARBA" id="ARBA00023004"/>
    </source>
</evidence>
<dbReference type="EMBL" id="JAUSTP010000023">
    <property type="protein sequence ID" value="MDQ0190765.1"/>
    <property type="molecule type" value="Genomic_DNA"/>
</dbReference>
<organism evidence="15 16">
    <name type="scientific">Alicyclobacillus cycloheptanicus</name>
    <dbReference type="NCBI Taxonomy" id="1457"/>
    <lineage>
        <taxon>Bacteria</taxon>
        <taxon>Bacillati</taxon>
        <taxon>Bacillota</taxon>
        <taxon>Bacilli</taxon>
        <taxon>Bacillales</taxon>
        <taxon>Alicyclobacillaceae</taxon>
        <taxon>Alicyclobacillus</taxon>
    </lineage>
</organism>
<evidence type="ECO:0000256" key="7">
    <source>
        <dbReference type="ARBA" id="ARBA00022763"/>
    </source>
</evidence>
<dbReference type="EC" id="3.2.2.31" evidence="3 13"/>
<dbReference type="Gene3D" id="1.10.1670.10">
    <property type="entry name" value="Helix-hairpin-Helix base-excision DNA repair enzymes (C-terminal)"/>
    <property type="match status" value="1"/>
</dbReference>
<comment type="catalytic activity">
    <reaction evidence="1 13">
        <text>Hydrolyzes free adenine bases from 7,8-dihydro-8-oxoguanine:adenine mismatched double-stranded DNA, leaving an apurinic site.</text>
        <dbReference type="EC" id="3.2.2.31"/>
    </reaction>
</comment>
<dbReference type="InterPro" id="IPR005760">
    <property type="entry name" value="A/G_AdeGlyc_MutY"/>
</dbReference>
<keyword evidence="11" id="KW-0234">DNA repair</keyword>
<dbReference type="InterPro" id="IPR044298">
    <property type="entry name" value="MIG/MutY"/>
</dbReference>
<keyword evidence="12 13" id="KW-0326">Glycosidase</keyword>
<comment type="cofactor">
    <cofactor evidence="13">
        <name>[4Fe-4S] cluster</name>
        <dbReference type="ChEBI" id="CHEBI:49883"/>
    </cofactor>
    <text evidence="13">Binds 1 [4Fe-4S] cluster.</text>
</comment>
<evidence type="ECO:0000313" key="16">
    <source>
        <dbReference type="Proteomes" id="UP001232973"/>
    </source>
</evidence>
<dbReference type="PANTHER" id="PTHR42944:SF1">
    <property type="entry name" value="ADENINE DNA GLYCOSYLASE"/>
    <property type="match status" value="1"/>
</dbReference>
<evidence type="ECO:0000256" key="2">
    <source>
        <dbReference type="ARBA" id="ARBA00008343"/>
    </source>
</evidence>
<comment type="similarity">
    <text evidence="2 13">Belongs to the Nth/MutY family.</text>
</comment>
<comment type="function">
    <text evidence="13">Adenine glycosylase active on G-A mispairs.</text>
</comment>
<dbReference type="Pfam" id="PF00730">
    <property type="entry name" value="HhH-GPD"/>
    <property type="match status" value="1"/>
</dbReference>
<dbReference type="SUPFAM" id="SSF55811">
    <property type="entry name" value="Nudix"/>
    <property type="match status" value="1"/>
</dbReference>
<dbReference type="PANTHER" id="PTHR42944">
    <property type="entry name" value="ADENINE DNA GLYCOSYLASE"/>
    <property type="match status" value="1"/>
</dbReference>
<dbReference type="CDD" id="cd00056">
    <property type="entry name" value="ENDO3c"/>
    <property type="match status" value="1"/>
</dbReference>
<dbReference type="Proteomes" id="UP001232973">
    <property type="component" value="Unassembled WGS sequence"/>
</dbReference>
<dbReference type="SMART" id="SM00478">
    <property type="entry name" value="ENDO3c"/>
    <property type="match status" value="1"/>
</dbReference>
<gene>
    <name evidence="15" type="ORF">J2S03_002632</name>
</gene>
<dbReference type="CDD" id="cd03431">
    <property type="entry name" value="NUDIX_DNA_Glycosylase_C-MutY"/>
    <property type="match status" value="1"/>
</dbReference>
<name>A0ABT9XKE0_9BACL</name>
<dbReference type="InterPro" id="IPR004035">
    <property type="entry name" value="Endouclease-III_FeS-bd_BS"/>
</dbReference>
<evidence type="ECO:0000256" key="8">
    <source>
        <dbReference type="ARBA" id="ARBA00022801"/>
    </source>
</evidence>
<evidence type="ECO:0000259" key="14">
    <source>
        <dbReference type="SMART" id="SM00478"/>
    </source>
</evidence>
<evidence type="ECO:0000256" key="6">
    <source>
        <dbReference type="ARBA" id="ARBA00022723"/>
    </source>
</evidence>
<evidence type="ECO:0000256" key="3">
    <source>
        <dbReference type="ARBA" id="ARBA00012045"/>
    </source>
</evidence>
<reference evidence="15 16" key="1">
    <citation type="submission" date="2023-07" db="EMBL/GenBank/DDBJ databases">
        <title>Genomic Encyclopedia of Type Strains, Phase IV (KMG-IV): sequencing the most valuable type-strain genomes for metagenomic binning, comparative biology and taxonomic classification.</title>
        <authorList>
            <person name="Goeker M."/>
        </authorList>
    </citation>
    <scope>NUCLEOTIDE SEQUENCE [LARGE SCALE GENOMIC DNA]</scope>
    <source>
        <strain evidence="15 16">DSM 4006</strain>
    </source>
</reference>
<evidence type="ECO:0000313" key="15">
    <source>
        <dbReference type="EMBL" id="MDQ0190765.1"/>
    </source>
</evidence>
<keyword evidence="16" id="KW-1185">Reference proteome</keyword>
<evidence type="ECO:0000256" key="1">
    <source>
        <dbReference type="ARBA" id="ARBA00000843"/>
    </source>
</evidence>
<evidence type="ECO:0000256" key="11">
    <source>
        <dbReference type="ARBA" id="ARBA00023204"/>
    </source>
</evidence>
<evidence type="ECO:0000256" key="4">
    <source>
        <dbReference type="ARBA" id="ARBA00022023"/>
    </source>
</evidence>
<accession>A0ABT9XKE0</accession>
<keyword evidence="5" id="KW-0004">4Fe-4S</keyword>
<protein>
    <recommendedName>
        <fullName evidence="4 13">Adenine DNA glycosylase</fullName>
        <ecNumber evidence="3 13">3.2.2.31</ecNumber>
    </recommendedName>
</protein>
<dbReference type="Gene3D" id="1.10.340.30">
    <property type="entry name" value="Hypothetical protein, domain 2"/>
    <property type="match status" value="1"/>
</dbReference>
<sequence length="374" mass="41202">MAAAVPDTHMAARLVDWYEQNRRELPWRQTRDPYAIWVSETMLQQTRVETVIPYYHAFLAAFPTVRALAAAAEDEVLKRWQGLGYYSRARNLHRAAKQVVERHHGVIPDDEASFGQLPGVGPYTCGAVLSIAFGKPIPAVDGNVLRVMTRYLSLSDPIEQPAVKARVASAVKAWLDAADPNRLTQGLMELGATVCVPKSPRCTACPLQPGCAGSAAGIAEELPVRLPRRARKQVDVLALWIAHHGYVAVEQRPREGLLAGMWQLPAVEVERGPKALSDADKTALLRDKLAVLQPAMAAAGDVDFACIAQAKHVFTHIDWHVEVYRPLGDSWPQLDLSRCVPVQALKDLAWPRVYDRLIAELAQPLAVFDTGVVK</sequence>
<dbReference type="InterPro" id="IPR003265">
    <property type="entry name" value="HhH-GPD_domain"/>
</dbReference>
<keyword evidence="7 13" id="KW-0227">DNA damage</keyword>
<evidence type="ECO:0000256" key="10">
    <source>
        <dbReference type="ARBA" id="ARBA00023014"/>
    </source>
</evidence>
<dbReference type="InterPro" id="IPR029119">
    <property type="entry name" value="MutY_C"/>
</dbReference>
<feature type="domain" description="HhH-GPD" evidence="14">
    <location>
        <begin position="42"/>
        <end position="193"/>
    </location>
</feature>
<evidence type="ECO:0000256" key="5">
    <source>
        <dbReference type="ARBA" id="ARBA00022485"/>
    </source>
</evidence>
<dbReference type="Pfam" id="PF14815">
    <property type="entry name" value="NUDIX_4"/>
    <property type="match status" value="1"/>
</dbReference>
<dbReference type="NCBIfam" id="TIGR01084">
    <property type="entry name" value="mutY"/>
    <property type="match status" value="1"/>
</dbReference>
<dbReference type="InterPro" id="IPR023170">
    <property type="entry name" value="HhH_base_excis_C"/>
</dbReference>
<dbReference type="PROSITE" id="PS00764">
    <property type="entry name" value="ENDONUCLEASE_III_1"/>
    <property type="match status" value="1"/>
</dbReference>
<comment type="caution">
    <text evidence="15">The sequence shown here is derived from an EMBL/GenBank/DDBJ whole genome shotgun (WGS) entry which is preliminary data.</text>
</comment>
<keyword evidence="10" id="KW-0411">Iron-sulfur</keyword>
<keyword evidence="9 13" id="KW-0408">Iron</keyword>
<proteinExistence type="inferred from homology"/>
<keyword evidence="6" id="KW-0479">Metal-binding</keyword>
<dbReference type="InterPro" id="IPR015797">
    <property type="entry name" value="NUDIX_hydrolase-like_dom_sf"/>
</dbReference>
<dbReference type="Gene3D" id="3.90.79.10">
    <property type="entry name" value="Nucleoside Triphosphate Pyrophosphohydrolase"/>
    <property type="match status" value="1"/>
</dbReference>